<evidence type="ECO:0000313" key="2">
    <source>
        <dbReference type="Proteomes" id="UP001465755"/>
    </source>
</evidence>
<gene>
    <name evidence="1" type="ORF">WJX73_003644</name>
</gene>
<evidence type="ECO:0000313" key="1">
    <source>
        <dbReference type="EMBL" id="KAK9793488.1"/>
    </source>
</evidence>
<proteinExistence type="predicted"/>
<protein>
    <submittedName>
        <fullName evidence="1">Uncharacterized protein</fullName>
    </submittedName>
</protein>
<comment type="caution">
    <text evidence="1">The sequence shown here is derived from an EMBL/GenBank/DDBJ whole genome shotgun (WGS) entry which is preliminary data.</text>
</comment>
<accession>A0AAW1NP81</accession>
<keyword evidence="2" id="KW-1185">Reference proteome</keyword>
<dbReference type="AlphaFoldDB" id="A0AAW1NP81"/>
<organism evidence="1 2">
    <name type="scientific">Symbiochloris irregularis</name>
    <dbReference type="NCBI Taxonomy" id="706552"/>
    <lineage>
        <taxon>Eukaryota</taxon>
        <taxon>Viridiplantae</taxon>
        <taxon>Chlorophyta</taxon>
        <taxon>core chlorophytes</taxon>
        <taxon>Trebouxiophyceae</taxon>
        <taxon>Trebouxiales</taxon>
        <taxon>Trebouxiaceae</taxon>
        <taxon>Symbiochloris</taxon>
    </lineage>
</organism>
<dbReference type="EMBL" id="JALJOQ010000149">
    <property type="protein sequence ID" value="KAK9793488.1"/>
    <property type="molecule type" value="Genomic_DNA"/>
</dbReference>
<sequence>MPSASEYSWRVSVGFCNTCGTFAAPRLIAQGRLSPTVDSTAIFGIGWSITYRTIRSIPASTNSAADKEDSKHVPQQRDPFMDVMSKARLKYSKRLM</sequence>
<name>A0AAW1NP81_9CHLO</name>
<dbReference type="Proteomes" id="UP001465755">
    <property type="component" value="Unassembled WGS sequence"/>
</dbReference>
<reference evidence="1 2" key="1">
    <citation type="journal article" date="2024" name="Nat. Commun.">
        <title>Phylogenomics reveals the evolutionary origins of lichenization in chlorophyte algae.</title>
        <authorList>
            <person name="Puginier C."/>
            <person name="Libourel C."/>
            <person name="Otte J."/>
            <person name="Skaloud P."/>
            <person name="Haon M."/>
            <person name="Grisel S."/>
            <person name="Petersen M."/>
            <person name="Berrin J.G."/>
            <person name="Delaux P.M."/>
            <person name="Dal Grande F."/>
            <person name="Keller J."/>
        </authorList>
    </citation>
    <scope>NUCLEOTIDE SEQUENCE [LARGE SCALE GENOMIC DNA]</scope>
    <source>
        <strain evidence="1 2">SAG 2036</strain>
    </source>
</reference>